<comment type="catalytic activity">
    <reaction evidence="3">
        <text>O-phospho-D-serine + H2O = D-serine + phosphate</text>
        <dbReference type="Rhea" id="RHEA:24873"/>
        <dbReference type="ChEBI" id="CHEBI:15377"/>
        <dbReference type="ChEBI" id="CHEBI:35247"/>
        <dbReference type="ChEBI" id="CHEBI:43474"/>
        <dbReference type="ChEBI" id="CHEBI:58680"/>
        <dbReference type="EC" id="3.1.3.3"/>
    </reaction>
</comment>
<evidence type="ECO:0000256" key="3">
    <source>
        <dbReference type="HAMAP-Rule" id="MF_02240"/>
    </source>
</evidence>
<dbReference type="InterPro" id="IPR044266">
    <property type="entry name" value="PSP_YsaA"/>
</dbReference>
<keyword evidence="2 3" id="KW-0460">Magnesium</keyword>
<dbReference type="EMBL" id="FNNC01000001">
    <property type="protein sequence ID" value="SDW15222.1"/>
    <property type="molecule type" value="Genomic_DNA"/>
</dbReference>
<dbReference type="InterPro" id="IPR023214">
    <property type="entry name" value="HAD_sf"/>
</dbReference>
<dbReference type="NCBIfam" id="TIGR01509">
    <property type="entry name" value="HAD-SF-IA-v3"/>
    <property type="match status" value="1"/>
</dbReference>
<dbReference type="SFLD" id="SFLDS00003">
    <property type="entry name" value="Haloacid_Dehalogenase"/>
    <property type="match status" value="1"/>
</dbReference>
<sequence length="259" mass="29339">MKTLIFDLDDTLLWDKKSITEALRATAFDAEIRTGVQAPLLMETVQQTAPELYKNLSVYDFTKTIGINAFEGLWGHFDDIEHRRFQEMSRLISSYQKETWTRSLAAHGVHQPETGEWLKDRFIMHRRHLPYVYADTFEVLHTLKDDYQLLMLTNGSPSLQRLKLSLTPALVPFFDHIIISGEFGTGKPDPAIFTHALRLAGTAPEDTLMVGDNMNTDIAGAKKAGINSAWINHHGSVPSHEFRAEHELTSLGDLLPLLR</sequence>
<accession>A0A1H2R6Z7</accession>
<keyword evidence="3" id="KW-0170">Cobalt</keyword>
<dbReference type="RefSeq" id="WP_091611012.1">
    <property type="nucleotide sequence ID" value="NZ_FNNC01000001.1"/>
</dbReference>
<reference evidence="4 5" key="1">
    <citation type="submission" date="2016-10" db="EMBL/GenBank/DDBJ databases">
        <authorList>
            <person name="de Groot N.N."/>
        </authorList>
    </citation>
    <scope>NUCLEOTIDE SEQUENCE [LARGE SCALE GENOMIC DNA]</scope>
    <source>
        <strain evidence="4 5">DSM 23126</strain>
    </source>
</reference>
<keyword evidence="1 3" id="KW-0378">Hydrolase</keyword>
<dbReference type="InterPro" id="IPR036412">
    <property type="entry name" value="HAD-like_sf"/>
</dbReference>
<dbReference type="PANTHER" id="PTHR46470">
    <property type="entry name" value="N-ACYLNEURAMINATE-9-PHOSPHATASE"/>
    <property type="match status" value="1"/>
</dbReference>
<evidence type="ECO:0000256" key="1">
    <source>
        <dbReference type="ARBA" id="ARBA00022801"/>
    </source>
</evidence>
<proteinExistence type="inferred from homology"/>
<evidence type="ECO:0000313" key="4">
    <source>
        <dbReference type="EMBL" id="SDW15222.1"/>
    </source>
</evidence>
<comment type="similarity">
    <text evidence="3">Belongs to the HAD-like hydrolase superfamily.</text>
</comment>
<protein>
    <recommendedName>
        <fullName evidence="3">Phosphoserine phosphatase</fullName>
        <shortName evidence="3">PSP</shortName>
        <ecNumber evidence="3">3.1.3.3</ecNumber>
    </recommendedName>
</protein>
<dbReference type="PANTHER" id="PTHR46470:SF3">
    <property type="entry name" value="N-ACYLNEURAMINATE-9-PHOSPHATASE"/>
    <property type="match status" value="1"/>
</dbReference>
<dbReference type="Pfam" id="PF00702">
    <property type="entry name" value="Hydrolase"/>
    <property type="match status" value="1"/>
</dbReference>
<dbReference type="SFLD" id="SFLDG01129">
    <property type="entry name" value="C1.5:_HAD__Beta-PGM__Phosphata"/>
    <property type="match status" value="1"/>
</dbReference>
<dbReference type="GO" id="GO:0006564">
    <property type="term" value="P:L-serine biosynthetic process"/>
    <property type="evidence" value="ECO:0007669"/>
    <property type="project" value="UniProtKB-UniRule"/>
</dbReference>
<dbReference type="HAMAP" id="MF_02240">
    <property type="entry name" value="PSP"/>
    <property type="match status" value="1"/>
</dbReference>
<keyword evidence="3" id="KW-0028">Amino-acid biosynthesis</keyword>
<dbReference type="SUPFAM" id="SSF56784">
    <property type="entry name" value="HAD-like"/>
    <property type="match status" value="1"/>
</dbReference>
<dbReference type="Gene3D" id="3.40.50.1000">
    <property type="entry name" value="HAD superfamily/HAD-like"/>
    <property type="match status" value="1"/>
</dbReference>
<dbReference type="AlphaFoldDB" id="A0A1H2R6Z7"/>
<evidence type="ECO:0000256" key="2">
    <source>
        <dbReference type="ARBA" id="ARBA00022842"/>
    </source>
</evidence>
<dbReference type="NCBIfam" id="TIGR01549">
    <property type="entry name" value="HAD-SF-IA-v1"/>
    <property type="match status" value="1"/>
</dbReference>
<dbReference type="Gene3D" id="1.20.120.1600">
    <property type="match status" value="1"/>
</dbReference>
<organism evidence="4 5">
    <name type="scientific">Marinococcus luteus</name>
    <dbReference type="NCBI Taxonomy" id="1122204"/>
    <lineage>
        <taxon>Bacteria</taxon>
        <taxon>Bacillati</taxon>
        <taxon>Bacillota</taxon>
        <taxon>Bacilli</taxon>
        <taxon>Bacillales</taxon>
        <taxon>Bacillaceae</taxon>
        <taxon>Marinococcus</taxon>
    </lineage>
</organism>
<dbReference type="GO" id="GO:0036424">
    <property type="term" value="F:L-phosphoserine phosphatase activity"/>
    <property type="evidence" value="ECO:0007669"/>
    <property type="project" value="UniProtKB-UniRule"/>
</dbReference>
<dbReference type="EC" id="3.1.3.3" evidence="3"/>
<keyword evidence="3" id="KW-0718">Serine biosynthesis</keyword>
<dbReference type="Proteomes" id="UP000199488">
    <property type="component" value="Unassembled WGS sequence"/>
</dbReference>
<dbReference type="InterPro" id="IPR051400">
    <property type="entry name" value="HAD-like_hydrolase"/>
</dbReference>
<comment type="cofactor">
    <cofactor evidence="3">
        <name>Mg(2+)</name>
        <dbReference type="ChEBI" id="CHEBI:18420"/>
    </cofactor>
    <cofactor evidence="3">
        <name>Co(2+)</name>
        <dbReference type="ChEBI" id="CHEBI:48828"/>
    </cofactor>
</comment>
<keyword evidence="5" id="KW-1185">Reference proteome</keyword>
<dbReference type="InterPro" id="IPR006439">
    <property type="entry name" value="HAD-SF_hydro_IA"/>
</dbReference>
<evidence type="ECO:0000313" key="5">
    <source>
        <dbReference type="Proteomes" id="UP000199488"/>
    </source>
</evidence>
<dbReference type="STRING" id="1122204.SAMN05421781_0626"/>
<comment type="catalytic activity">
    <reaction evidence="3">
        <text>O-phospho-L-serine + H2O = L-serine + phosphate</text>
        <dbReference type="Rhea" id="RHEA:21208"/>
        <dbReference type="ChEBI" id="CHEBI:15377"/>
        <dbReference type="ChEBI" id="CHEBI:33384"/>
        <dbReference type="ChEBI" id="CHEBI:43474"/>
        <dbReference type="ChEBI" id="CHEBI:57524"/>
        <dbReference type="EC" id="3.1.3.3"/>
    </reaction>
</comment>
<comment type="pathway">
    <text evidence="3">Amino-acid biosynthesis; L-serine biosynthesis; L-serine from 3-phospho-D-glycerate: step 3/3.</text>
</comment>
<dbReference type="OrthoDB" id="9809962at2"/>
<comment type="function">
    <text evidence="3">Catalyzes the last step of the phosphorylated serine biosynthetic pathway, i.e. dephosphorylation of O-phospho-L-serine to form L-serine.</text>
</comment>
<name>A0A1H2R6Z7_9BACI</name>
<dbReference type="PRINTS" id="PR00413">
    <property type="entry name" value="HADHALOGNASE"/>
</dbReference>
<gene>
    <name evidence="4" type="ORF">SAMN05421781_0626</name>
</gene>